<evidence type="ECO:0000313" key="3">
    <source>
        <dbReference type="Proteomes" id="UP000290191"/>
    </source>
</evidence>
<comment type="caution">
    <text evidence="2">The sequence shown here is derived from an EMBL/GenBank/DDBJ whole genome shotgun (WGS) entry which is preliminary data.</text>
</comment>
<reference evidence="2 3" key="1">
    <citation type="submission" date="2017-10" db="EMBL/GenBank/DDBJ databases">
        <title>Genomics of the genus Arcobacter.</title>
        <authorList>
            <person name="Perez-Cataluna A."/>
            <person name="Figueras M.J."/>
        </authorList>
    </citation>
    <scope>NUCLEOTIDE SEQUENCE [LARGE SCALE GENOMIC DNA]</scope>
    <source>
        <strain evidence="2 3">DSM 24636</strain>
    </source>
</reference>
<evidence type="ECO:0000313" key="2">
    <source>
        <dbReference type="EMBL" id="RXJ61204.1"/>
    </source>
</evidence>
<feature type="transmembrane region" description="Helical" evidence="1">
    <location>
        <begin position="36"/>
        <end position="58"/>
    </location>
</feature>
<dbReference type="RefSeq" id="WP_140544130.1">
    <property type="nucleotide sequence ID" value="NZ_CP041070.1"/>
</dbReference>
<proteinExistence type="predicted"/>
<keyword evidence="1" id="KW-0812">Transmembrane</keyword>
<keyword evidence="1" id="KW-1133">Transmembrane helix</keyword>
<keyword evidence="3" id="KW-1185">Reference proteome</keyword>
<evidence type="ECO:0000256" key="1">
    <source>
        <dbReference type="SAM" id="Phobius"/>
    </source>
</evidence>
<dbReference type="EMBL" id="PDKO01000019">
    <property type="protein sequence ID" value="RXJ61204.1"/>
    <property type="molecule type" value="Genomic_DNA"/>
</dbReference>
<dbReference type="Proteomes" id="UP000290191">
    <property type="component" value="Unassembled WGS sequence"/>
</dbReference>
<feature type="transmembrane region" description="Helical" evidence="1">
    <location>
        <begin position="64"/>
        <end position="87"/>
    </location>
</feature>
<keyword evidence="1" id="KW-0472">Membrane</keyword>
<sequence>MNEKIKYTLALTFKEKINIDGYFYTLPIVTKLLKTIVNVLFVMGGFLSLGAIISILTQKFDFTIPFWLLILFLLLILLSVNFFITYISR</sequence>
<gene>
    <name evidence="2" type="ORF">CRV06_14410</name>
</gene>
<name>A0A4Q0XX14_9BACT</name>
<protein>
    <submittedName>
        <fullName evidence="2">Uncharacterized protein</fullName>
    </submittedName>
</protein>
<accession>A0A4Q0XX14</accession>
<dbReference type="AlphaFoldDB" id="A0A4Q0XX14"/>
<organism evidence="2 3">
    <name type="scientific">Halarcobacter anaerophilus</name>
    <dbReference type="NCBI Taxonomy" id="877500"/>
    <lineage>
        <taxon>Bacteria</taxon>
        <taxon>Pseudomonadati</taxon>
        <taxon>Campylobacterota</taxon>
        <taxon>Epsilonproteobacteria</taxon>
        <taxon>Campylobacterales</taxon>
        <taxon>Arcobacteraceae</taxon>
        <taxon>Halarcobacter</taxon>
    </lineage>
</organism>